<reference evidence="3" key="1">
    <citation type="submission" date="2025-08" db="UniProtKB">
        <authorList>
            <consortium name="RefSeq"/>
        </authorList>
    </citation>
    <scope>IDENTIFICATION</scope>
</reference>
<dbReference type="GeneID" id="120257960"/>
<dbReference type="RefSeq" id="XP_039121202.1">
    <property type="nucleotide sequence ID" value="XM_039265268.1"/>
</dbReference>
<feature type="region of interest" description="Disordered" evidence="1">
    <location>
        <begin position="91"/>
        <end position="118"/>
    </location>
</feature>
<dbReference type="GO" id="GO:0010997">
    <property type="term" value="F:anaphase-promoting complex binding"/>
    <property type="evidence" value="ECO:0007669"/>
    <property type="project" value="InterPro"/>
</dbReference>
<dbReference type="AlphaFoldDB" id="A0AB40B1M8"/>
<feature type="compositionally biased region" description="Low complexity" evidence="1">
    <location>
        <begin position="1"/>
        <end position="13"/>
    </location>
</feature>
<dbReference type="GO" id="GO:0046621">
    <property type="term" value="P:negative regulation of organ growth"/>
    <property type="evidence" value="ECO:0007669"/>
    <property type="project" value="InterPro"/>
</dbReference>
<evidence type="ECO:0000313" key="2">
    <source>
        <dbReference type="Proteomes" id="UP001515500"/>
    </source>
</evidence>
<gene>
    <name evidence="3" type="primary">LOC120257960</name>
</gene>
<evidence type="ECO:0000313" key="3">
    <source>
        <dbReference type="RefSeq" id="XP_039121202.1"/>
    </source>
</evidence>
<dbReference type="InterPro" id="IPR037547">
    <property type="entry name" value="SAMBA"/>
</dbReference>
<proteinExistence type="predicted"/>
<protein>
    <submittedName>
        <fullName evidence="3">Protein SAMBA</fullName>
    </submittedName>
</protein>
<sequence>MSSPARSSVSATSGGCGGGSSSNVAFCDDASPYHFPPELISAHDRKEEALSALKSELMTALQKEVKSLDEDSWMFSRPRSQINLISRPGGYAHKLTETHDGEPEKGKEAPPEANIAKR</sequence>
<dbReference type="PANTHER" id="PTHR37387:SF1">
    <property type="entry name" value="PROTEIN SAMBA"/>
    <property type="match status" value="1"/>
</dbReference>
<feature type="compositionally biased region" description="Basic and acidic residues" evidence="1">
    <location>
        <begin position="94"/>
        <end position="110"/>
    </location>
</feature>
<dbReference type="PANTHER" id="PTHR37387">
    <property type="entry name" value="PROTEIN SAMBA"/>
    <property type="match status" value="1"/>
</dbReference>
<dbReference type="Proteomes" id="UP001515500">
    <property type="component" value="Chromosome 4"/>
</dbReference>
<accession>A0AB40B1M8</accession>
<name>A0AB40B1M8_DIOCR</name>
<keyword evidence="2" id="KW-1185">Reference proteome</keyword>
<organism evidence="2 3">
    <name type="scientific">Dioscorea cayennensis subsp. rotundata</name>
    <name type="common">White Guinea yam</name>
    <name type="synonym">Dioscorea rotundata</name>
    <dbReference type="NCBI Taxonomy" id="55577"/>
    <lineage>
        <taxon>Eukaryota</taxon>
        <taxon>Viridiplantae</taxon>
        <taxon>Streptophyta</taxon>
        <taxon>Embryophyta</taxon>
        <taxon>Tracheophyta</taxon>
        <taxon>Spermatophyta</taxon>
        <taxon>Magnoliopsida</taxon>
        <taxon>Liliopsida</taxon>
        <taxon>Dioscoreales</taxon>
        <taxon>Dioscoreaceae</taxon>
        <taxon>Dioscorea</taxon>
    </lineage>
</organism>
<evidence type="ECO:0000256" key="1">
    <source>
        <dbReference type="SAM" id="MobiDB-lite"/>
    </source>
</evidence>
<feature type="region of interest" description="Disordered" evidence="1">
    <location>
        <begin position="1"/>
        <end position="21"/>
    </location>
</feature>